<evidence type="ECO:0000259" key="2">
    <source>
        <dbReference type="Pfam" id="PF24316"/>
    </source>
</evidence>
<comment type="caution">
    <text evidence="3">The sequence shown here is derived from an EMBL/GenBank/DDBJ whole genome shotgun (WGS) entry which is preliminary data.</text>
</comment>
<evidence type="ECO:0000313" key="4">
    <source>
        <dbReference type="Proteomes" id="UP000659047"/>
    </source>
</evidence>
<feature type="transmembrane region" description="Helical" evidence="1">
    <location>
        <begin position="6"/>
        <end position="27"/>
    </location>
</feature>
<dbReference type="EMBL" id="JAEPBH010000089">
    <property type="protein sequence ID" value="MBK4717070.1"/>
    <property type="molecule type" value="Genomic_DNA"/>
</dbReference>
<dbReference type="Pfam" id="PF24316">
    <property type="entry name" value="Tli3"/>
    <property type="match status" value="1"/>
</dbReference>
<keyword evidence="1" id="KW-1133">Transmembrane helix</keyword>
<proteinExistence type="predicted"/>
<dbReference type="RefSeq" id="WP_238715366.1">
    <property type="nucleotide sequence ID" value="NZ_JAEPBH010000089.1"/>
</dbReference>
<organism evidence="3 4">
    <name type="scientific">Tenebrionibacter intestinalis</name>
    <dbReference type="NCBI Taxonomy" id="2799638"/>
    <lineage>
        <taxon>Bacteria</taxon>
        <taxon>Pseudomonadati</taxon>
        <taxon>Pseudomonadota</taxon>
        <taxon>Gammaproteobacteria</taxon>
        <taxon>Enterobacterales</taxon>
        <taxon>Enterobacteriaceae</taxon>
        <taxon>Tenebrionibacter/Tenebrionicola group</taxon>
        <taxon>Tenebrionibacter</taxon>
    </lineage>
</organism>
<keyword evidence="4" id="KW-1185">Reference proteome</keyword>
<evidence type="ECO:0000313" key="3">
    <source>
        <dbReference type="EMBL" id="MBK4717070.1"/>
    </source>
</evidence>
<protein>
    <recommendedName>
        <fullName evidence="2">Tli3-like domain-containing protein</fullName>
    </recommendedName>
</protein>
<gene>
    <name evidence="3" type="ORF">JJB97_17490</name>
</gene>
<sequence>MKNKTLIIISLCCVLFIVITIIIANLPSVGRSFGYGMPGPARKDNDRRVVRTNAPPQVIYRLDDHRYLTLENYIACDKSGQVYYHDSQLGIKTRLEAFSRDGWSDDGKTRIKNQYAGDDQIQLKDVENSFMHFKGKLINNATNGVLVFPFVNNRWQGCSNNHGCYQTVLVSTDKGRTFFESTYDRSTSHPNIRTTFIIENDYYIRADGYGEYIKVVPYSDEKNVSNQYIGREGVMKIERMNGVGFFCDENIKPSKVKFIKPEKE</sequence>
<name>A0A8K0VA85_9ENTR</name>
<feature type="domain" description="Tli3-like" evidence="2">
    <location>
        <begin position="53"/>
        <end position="205"/>
    </location>
</feature>
<evidence type="ECO:0000256" key="1">
    <source>
        <dbReference type="SAM" id="Phobius"/>
    </source>
</evidence>
<keyword evidence="1" id="KW-0472">Membrane</keyword>
<dbReference type="AlphaFoldDB" id="A0A8K0VA85"/>
<keyword evidence="1" id="KW-0812">Transmembrane</keyword>
<dbReference type="InterPro" id="IPR057562">
    <property type="entry name" value="Tli3-like_dom"/>
</dbReference>
<accession>A0A8K0VA85</accession>
<reference evidence="3" key="1">
    <citation type="submission" date="2021-01" db="EMBL/GenBank/DDBJ databases">
        <title>Intestinitalea alba gen. nov., sp. nov., a novel genus of the family Enterobacteriaceae, isolated from the gut of the plastic-eating mealworm Tenebrio molitor L.</title>
        <authorList>
            <person name="Yang Y."/>
        </authorList>
    </citation>
    <scope>NUCLEOTIDE SEQUENCE</scope>
    <source>
        <strain evidence="3">BIT-L3</strain>
    </source>
</reference>
<dbReference type="Proteomes" id="UP000659047">
    <property type="component" value="Unassembled WGS sequence"/>
</dbReference>